<sequence>MQSQQQPLTRPDSPLDNNQQNMLHHLHSSDSLYAMHAPQNGMYPLANGNNVLHYTQDHAAADLEASKQQGQHHGKVNGFNFRNSFNAFPNTNATRPRHQTNSSILGSTNSYRDSSGFYPSSSEVFQSMTSPVQSQMHPYEGRPSLDLNNGHANHKHQYFADAFSPSGLTQQHQVGKPLAPPQQAQHNPYSTQTAPFVNGVHITSQTPYGPHVPSNTSGAPSNGLNTNGAAIPPSLAANVNLSSGSTNPATAEEISTIFVVGFPEDMQACEREFQNMFTFCPGFEAATLKIPNKEYTAYGSLVGANPPPGLRTAGQGYQPYTGPNDPYNLVTVNQGGVVVDGGRDGTMTSWPAAAVPGDDGVNAHFLGAAGAGAASMPPRKQIIGFAKFRTREEALMARDVLQGRRVDIEKGAVLKAEMAKKNLHTKRGVGPVPGNPIANATAVASTLNPTSFQQPMLNGHSSADLYSLNGADSITARDRQQATLEAMGLGNRLTQWREQMQQEAVHSQFNGLTREEEDRRAGIINAMGLGAAGARGARERAEEEERERRRKEKEIRLRSGTLSAYEAFHSVPAQNSPAISRQPSKNDPLFSPDTTITLHSNPLPNNGLGSQGLSRQHEELLVGPWDHIGQAASTSRPFPNSHSSTPPPPSSNTDTTRSFSPPPESNHDNHSHHAHSESSASSVTGSQNGGSDIELAHSLGALAVSTMGGKTSPQLPSPASGASSGSAGTRNGIDQNPPINTLYVGNLPTSPPPAGFPQDYLEESLRELFCTRPGFRRLCFRQKNIGPMCFVEFEDVHYATKALNDLYGNTLNGLIKGGGIRLSYSKNPLGVRTPTSAGGINGPSMQQQQFQLATNPAAQQGSAQLSLHAEAFKSRQQLVEEQSPTTLRHDPPLSPPPSMQTFNNFMISPPPRFFSASPSANSFGLGSSSTPLTGAAASFLPRNLNMYNMGPASSNGSGGGNASLASFGLSSSAHPSIPDQSTEDHLHYIHRTISPPGTNLEATRAG</sequence>
<organism evidence="1 2">
    <name type="scientific">Pluteus cervinus</name>
    <dbReference type="NCBI Taxonomy" id="181527"/>
    <lineage>
        <taxon>Eukaryota</taxon>
        <taxon>Fungi</taxon>
        <taxon>Dikarya</taxon>
        <taxon>Basidiomycota</taxon>
        <taxon>Agaricomycotina</taxon>
        <taxon>Agaricomycetes</taxon>
        <taxon>Agaricomycetidae</taxon>
        <taxon>Agaricales</taxon>
        <taxon>Pluteineae</taxon>
        <taxon>Pluteaceae</taxon>
        <taxon>Pluteus</taxon>
    </lineage>
</organism>
<dbReference type="Proteomes" id="UP000308600">
    <property type="component" value="Unassembled WGS sequence"/>
</dbReference>
<gene>
    <name evidence="1" type="ORF">BDN72DRAFT_855827</name>
</gene>
<proteinExistence type="predicted"/>
<dbReference type="EMBL" id="ML208290">
    <property type="protein sequence ID" value="TFK72062.1"/>
    <property type="molecule type" value="Genomic_DNA"/>
</dbReference>
<name>A0ACD3B2D1_9AGAR</name>
<protein>
    <submittedName>
        <fullName evidence="1">Uncharacterized protein</fullName>
    </submittedName>
</protein>
<evidence type="ECO:0000313" key="2">
    <source>
        <dbReference type="Proteomes" id="UP000308600"/>
    </source>
</evidence>
<keyword evidence="2" id="KW-1185">Reference proteome</keyword>
<evidence type="ECO:0000313" key="1">
    <source>
        <dbReference type="EMBL" id="TFK72062.1"/>
    </source>
</evidence>
<reference evidence="1 2" key="1">
    <citation type="journal article" date="2019" name="Nat. Ecol. Evol.">
        <title>Megaphylogeny resolves global patterns of mushroom evolution.</title>
        <authorList>
            <person name="Varga T."/>
            <person name="Krizsan K."/>
            <person name="Foldi C."/>
            <person name="Dima B."/>
            <person name="Sanchez-Garcia M."/>
            <person name="Sanchez-Ramirez S."/>
            <person name="Szollosi G.J."/>
            <person name="Szarkandi J.G."/>
            <person name="Papp V."/>
            <person name="Albert L."/>
            <person name="Andreopoulos W."/>
            <person name="Angelini C."/>
            <person name="Antonin V."/>
            <person name="Barry K.W."/>
            <person name="Bougher N.L."/>
            <person name="Buchanan P."/>
            <person name="Buyck B."/>
            <person name="Bense V."/>
            <person name="Catcheside P."/>
            <person name="Chovatia M."/>
            <person name="Cooper J."/>
            <person name="Damon W."/>
            <person name="Desjardin D."/>
            <person name="Finy P."/>
            <person name="Geml J."/>
            <person name="Haridas S."/>
            <person name="Hughes K."/>
            <person name="Justo A."/>
            <person name="Karasinski D."/>
            <person name="Kautmanova I."/>
            <person name="Kiss B."/>
            <person name="Kocsube S."/>
            <person name="Kotiranta H."/>
            <person name="LaButti K.M."/>
            <person name="Lechner B.E."/>
            <person name="Liimatainen K."/>
            <person name="Lipzen A."/>
            <person name="Lukacs Z."/>
            <person name="Mihaltcheva S."/>
            <person name="Morgado L.N."/>
            <person name="Niskanen T."/>
            <person name="Noordeloos M.E."/>
            <person name="Ohm R.A."/>
            <person name="Ortiz-Santana B."/>
            <person name="Ovrebo C."/>
            <person name="Racz N."/>
            <person name="Riley R."/>
            <person name="Savchenko A."/>
            <person name="Shiryaev A."/>
            <person name="Soop K."/>
            <person name="Spirin V."/>
            <person name="Szebenyi C."/>
            <person name="Tomsovsky M."/>
            <person name="Tulloss R.E."/>
            <person name="Uehling J."/>
            <person name="Grigoriev I.V."/>
            <person name="Vagvolgyi C."/>
            <person name="Papp T."/>
            <person name="Martin F.M."/>
            <person name="Miettinen O."/>
            <person name="Hibbett D.S."/>
            <person name="Nagy L.G."/>
        </authorList>
    </citation>
    <scope>NUCLEOTIDE SEQUENCE [LARGE SCALE GENOMIC DNA]</scope>
    <source>
        <strain evidence="1 2">NL-1719</strain>
    </source>
</reference>
<accession>A0ACD3B2D1</accession>